<reference evidence="4 5" key="1">
    <citation type="submission" date="2024-06" db="EMBL/GenBank/DDBJ databases">
        <title>The Natural Products Discovery Center: Release of the First 8490 Sequenced Strains for Exploring Actinobacteria Biosynthetic Diversity.</title>
        <authorList>
            <person name="Kalkreuter E."/>
            <person name="Kautsar S.A."/>
            <person name="Yang D."/>
            <person name="Bader C.D."/>
            <person name="Teijaro C.N."/>
            <person name="Fluegel L."/>
            <person name="Davis C.M."/>
            <person name="Simpson J.R."/>
            <person name="Lauterbach L."/>
            <person name="Steele A.D."/>
            <person name="Gui C."/>
            <person name="Meng S."/>
            <person name="Li G."/>
            <person name="Viehrig K."/>
            <person name="Ye F."/>
            <person name="Su P."/>
            <person name="Kiefer A.F."/>
            <person name="Nichols A."/>
            <person name="Cepeda A.J."/>
            <person name="Yan W."/>
            <person name="Fan B."/>
            <person name="Jiang Y."/>
            <person name="Adhikari A."/>
            <person name="Zheng C.-J."/>
            <person name="Schuster L."/>
            <person name="Cowan T.M."/>
            <person name="Smanski M.J."/>
            <person name="Chevrette M.G."/>
            <person name="De Carvalho L.P.S."/>
            <person name="Shen B."/>
        </authorList>
    </citation>
    <scope>NUCLEOTIDE SEQUENCE [LARGE SCALE GENOMIC DNA]</scope>
    <source>
        <strain evidence="4 5">NPDC048117</strain>
    </source>
</reference>
<dbReference type="RefSeq" id="WP_359274476.1">
    <property type="nucleotide sequence ID" value="NZ_JBEZNA010000049.1"/>
</dbReference>
<dbReference type="EMBL" id="JBEZNA010000049">
    <property type="protein sequence ID" value="MEU9579516.1"/>
    <property type="molecule type" value="Genomic_DNA"/>
</dbReference>
<organism evidence="4 5">
    <name type="scientific">Streptomyces chilikensis</name>
    <dbReference type="NCBI Taxonomy" id="1194079"/>
    <lineage>
        <taxon>Bacteria</taxon>
        <taxon>Bacillati</taxon>
        <taxon>Actinomycetota</taxon>
        <taxon>Actinomycetes</taxon>
        <taxon>Kitasatosporales</taxon>
        <taxon>Streptomycetaceae</taxon>
        <taxon>Streptomyces</taxon>
    </lineage>
</organism>
<dbReference type="InterPro" id="IPR007805">
    <property type="entry name" value="GvpK"/>
</dbReference>
<evidence type="ECO:0000256" key="3">
    <source>
        <dbReference type="ARBA" id="ARBA00035659"/>
    </source>
</evidence>
<name>A0ABV3ETG0_9ACTN</name>
<protein>
    <submittedName>
        <fullName evidence="4">Gas vesicle protein K</fullName>
    </submittedName>
</protein>
<gene>
    <name evidence="4" type="ORF">AB0D95_19965</name>
</gene>
<sequence>MNTTAPAPRDKTLDLDPEKVADGLAHLVLTVVELLRQLMEKQAVRRFEEGTLSPEQEDRLGTALMLLEQRMDDLCAQHGLTRDDLNLDLGPLGSLL</sequence>
<dbReference type="PANTHER" id="PTHR40137:SF2">
    <property type="entry name" value="PROTEIN GVPK 1"/>
    <property type="match status" value="1"/>
</dbReference>
<comment type="subcellular location">
    <subcellularLocation>
        <location evidence="2">Gas vesicle</location>
    </subcellularLocation>
</comment>
<comment type="similarity">
    <text evidence="3">Belongs to the gas vesicle GvpK family.</text>
</comment>
<evidence type="ECO:0000256" key="1">
    <source>
        <dbReference type="ARBA" id="ARBA00022987"/>
    </source>
</evidence>
<proteinExistence type="inferred from homology"/>
<dbReference type="Proteomes" id="UP001551584">
    <property type="component" value="Unassembled WGS sequence"/>
</dbReference>
<evidence type="ECO:0000313" key="5">
    <source>
        <dbReference type="Proteomes" id="UP001551584"/>
    </source>
</evidence>
<dbReference type="PANTHER" id="PTHR40137">
    <property type="entry name" value="PROTEIN GVPK 1"/>
    <property type="match status" value="1"/>
</dbReference>
<dbReference type="Pfam" id="PF05121">
    <property type="entry name" value="GvpK"/>
    <property type="match status" value="1"/>
</dbReference>
<keyword evidence="1" id="KW-0304">Gas vesicle</keyword>
<comment type="caution">
    <text evidence="4">The sequence shown here is derived from an EMBL/GenBank/DDBJ whole genome shotgun (WGS) entry which is preliminary data.</text>
</comment>
<evidence type="ECO:0000256" key="2">
    <source>
        <dbReference type="ARBA" id="ARBA00035108"/>
    </source>
</evidence>
<evidence type="ECO:0000313" key="4">
    <source>
        <dbReference type="EMBL" id="MEU9579516.1"/>
    </source>
</evidence>
<accession>A0ABV3ETG0</accession>
<keyword evidence="5" id="KW-1185">Reference proteome</keyword>